<dbReference type="Proteomes" id="UP000608513">
    <property type="component" value="Unassembled WGS sequence"/>
</dbReference>
<dbReference type="SFLD" id="SFLDS00003">
    <property type="entry name" value="Haloacid_Dehalogenase"/>
    <property type="match status" value="1"/>
</dbReference>
<dbReference type="CDD" id="cd02603">
    <property type="entry name" value="HAD_sEH-N_like"/>
    <property type="match status" value="1"/>
</dbReference>
<dbReference type="EMBL" id="JACORT010000005">
    <property type="protein sequence ID" value="MBC5784038.1"/>
    <property type="molecule type" value="Genomic_DNA"/>
</dbReference>
<dbReference type="InterPro" id="IPR036412">
    <property type="entry name" value="HAD-like_sf"/>
</dbReference>
<keyword evidence="2" id="KW-1185">Reference proteome</keyword>
<dbReference type="RefSeq" id="WP_187076777.1">
    <property type="nucleotide sequence ID" value="NZ_JACORT010000005.1"/>
</dbReference>
<dbReference type="NCBIfam" id="TIGR01549">
    <property type="entry name" value="HAD-SF-IA-v1"/>
    <property type="match status" value="1"/>
</dbReference>
<proteinExistence type="predicted"/>
<dbReference type="PANTHER" id="PTHR43611:SF3">
    <property type="entry name" value="FLAVIN MONONUCLEOTIDE HYDROLASE 1, CHLOROPLATIC"/>
    <property type="match status" value="1"/>
</dbReference>
<sequence>MQETSAPVRAVLFDLGGVLLDIDFGRAVAAWTRHSRLPPQQVRERFAFDEPFRHHETGRLDDAAYFAHLRQALDLDCELSQVEAGFNAILIGEITETVSLLQALRGRVPCYAISNTNPAHVLHMRRAFPGFLDRFDHVFTSHEIGHRKPQPESFAHVLQAIGLPAGEVLLFDDLAPNVEAARALGLQAVLVRSPADVRKGLADRGLLS</sequence>
<evidence type="ECO:0000313" key="1">
    <source>
        <dbReference type="EMBL" id="MBC5784038.1"/>
    </source>
</evidence>
<dbReference type="PANTHER" id="PTHR43611">
    <property type="entry name" value="ALPHA-D-GLUCOSE 1-PHOSPHATE PHOSPHATASE"/>
    <property type="match status" value="1"/>
</dbReference>
<dbReference type="AlphaFoldDB" id="A0A923MSM6"/>
<comment type="caution">
    <text evidence="1">The sequence shown here is derived from an EMBL/GenBank/DDBJ whole genome shotgun (WGS) entry which is preliminary data.</text>
</comment>
<gene>
    <name evidence="1" type="ORF">H8N03_13890</name>
</gene>
<dbReference type="Gene3D" id="1.10.150.240">
    <property type="entry name" value="Putative phosphatase, domain 2"/>
    <property type="match status" value="1"/>
</dbReference>
<accession>A0A923MSM6</accession>
<organism evidence="1 2">
    <name type="scientific">Ramlibacter cellulosilyticus</name>
    <dbReference type="NCBI Taxonomy" id="2764187"/>
    <lineage>
        <taxon>Bacteria</taxon>
        <taxon>Pseudomonadati</taxon>
        <taxon>Pseudomonadota</taxon>
        <taxon>Betaproteobacteria</taxon>
        <taxon>Burkholderiales</taxon>
        <taxon>Comamonadaceae</taxon>
        <taxon>Ramlibacter</taxon>
    </lineage>
</organism>
<dbReference type="InterPro" id="IPR023198">
    <property type="entry name" value="PGP-like_dom2"/>
</dbReference>
<dbReference type="InterPro" id="IPR023214">
    <property type="entry name" value="HAD_sf"/>
</dbReference>
<dbReference type="NCBIfam" id="TIGR01509">
    <property type="entry name" value="HAD-SF-IA-v3"/>
    <property type="match status" value="1"/>
</dbReference>
<dbReference type="SFLD" id="SFLDG01129">
    <property type="entry name" value="C1.5:_HAD__Beta-PGM__Phosphata"/>
    <property type="match status" value="1"/>
</dbReference>
<dbReference type="Pfam" id="PF00702">
    <property type="entry name" value="Hydrolase"/>
    <property type="match status" value="1"/>
</dbReference>
<protein>
    <submittedName>
        <fullName evidence="1">HAD family phosphatase</fullName>
    </submittedName>
</protein>
<reference evidence="1" key="1">
    <citation type="submission" date="2020-08" db="EMBL/GenBank/DDBJ databases">
        <title>Ramlibacter sp. USB13 16S ribosomal RNA gene genome sequencing and assembly.</title>
        <authorList>
            <person name="Kang M."/>
        </authorList>
    </citation>
    <scope>NUCLEOTIDE SEQUENCE</scope>
    <source>
        <strain evidence="1">USB13</strain>
    </source>
</reference>
<evidence type="ECO:0000313" key="2">
    <source>
        <dbReference type="Proteomes" id="UP000608513"/>
    </source>
</evidence>
<dbReference type="SUPFAM" id="SSF56784">
    <property type="entry name" value="HAD-like"/>
    <property type="match status" value="1"/>
</dbReference>
<name>A0A923MSM6_9BURK</name>
<dbReference type="InterPro" id="IPR006439">
    <property type="entry name" value="HAD-SF_hydro_IA"/>
</dbReference>
<dbReference type="Gene3D" id="3.40.50.1000">
    <property type="entry name" value="HAD superfamily/HAD-like"/>
    <property type="match status" value="1"/>
</dbReference>